<dbReference type="InParanoid" id="A0A5C3NPE5"/>
<accession>A0A5C3NPE5</accession>
<keyword evidence="1" id="KW-0723">Serine/threonine-protein kinase</keyword>
<name>A0A5C3NPE5_9APHY</name>
<dbReference type="EMBL" id="ML212738">
    <property type="protein sequence ID" value="TFK78178.1"/>
    <property type="molecule type" value="Genomic_DNA"/>
</dbReference>
<reference evidence="6 7" key="1">
    <citation type="journal article" date="2019" name="Nat. Ecol. Evol.">
        <title>Megaphylogeny resolves global patterns of mushroom evolution.</title>
        <authorList>
            <person name="Varga T."/>
            <person name="Krizsan K."/>
            <person name="Foldi C."/>
            <person name="Dima B."/>
            <person name="Sanchez-Garcia M."/>
            <person name="Sanchez-Ramirez S."/>
            <person name="Szollosi G.J."/>
            <person name="Szarkandi J.G."/>
            <person name="Papp V."/>
            <person name="Albert L."/>
            <person name="Andreopoulos W."/>
            <person name="Angelini C."/>
            <person name="Antonin V."/>
            <person name="Barry K.W."/>
            <person name="Bougher N.L."/>
            <person name="Buchanan P."/>
            <person name="Buyck B."/>
            <person name="Bense V."/>
            <person name="Catcheside P."/>
            <person name="Chovatia M."/>
            <person name="Cooper J."/>
            <person name="Damon W."/>
            <person name="Desjardin D."/>
            <person name="Finy P."/>
            <person name="Geml J."/>
            <person name="Haridas S."/>
            <person name="Hughes K."/>
            <person name="Justo A."/>
            <person name="Karasinski D."/>
            <person name="Kautmanova I."/>
            <person name="Kiss B."/>
            <person name="Kocsube S."/>
            <person name="Kotiranta H."/>
            <person name="LaButti K.M."/>
            <person name="Lechner B.E."/>
            <person name="Liimatainen K."/>
            <person name="Lipzen A."/>
            <person name="Lukacs Z."/>
            <person name="Mihaltcheva S."/>
            <person name="Morgado L.N."/>
            <person name="Niskanen T."/>
            <person name="Noordeloos M.E."/>
            <person name="Ohm R.A."/>
            <person name="Ortiz-Santana B."/>
            <person name="Ovrebo C."/>
            <person name="Racz N."/>
            <person name="Riley R."/>
            <person name="Savchenko A."/>
            <person name="Shiryaev A."/>
            <person name="Soop K."/>
            <person name="Spirin V."/>
            <person name="Szebenyi C."/>
            <person name="Tomsovsky M."/>
            <person name="Tulloss R.E."/>
            <person name="Uehling J."/>
            <person name="Grigoriev I.V."/>
            <person name="Vagvolgyi C."/>
            <person name="Papp T."/>
            <person name="Martin F.M."/>
            <person name="Miettinen O."/>
            <person name="Hibbett D.S."/>
            <person name="Nagy L.G."/>
        </authorList>
    </citation>
    <scope>NUCLEOTIDE SEQUENCE [LARGE SCALE GENOMIC DNA]</scope>
    <source>
        <strain evidence="6 7">HHB13444</strain>
    </source>
</reference>
<feature type="domain" description="Alpha-type protein kinase" evidence="5">
    <location>
        <begin position="1"/>
        <end position="246"/>
    </location>
</feature>
<dbReference type="PROSITE" id="PS51158">
    <property type="entry name" value="ALPHA_KINASE"/>
    <property type="match status" value="1"/>
</dbReference>
<sequence length="314" mass="34547">MEKLDKEEVIKIAKHWQQYTTSKEPVAGWLGGGYSKFAIRGLYGMPPRKYAILQMGPLGSTYSTPEENAAILLDELKLLCLSQYFADTFKRRALAYNVEIPGAFIGQTDYDAIPPPPMDLNEASPDPRALLYTTFLATPLIDKSEGYEERKFSGSLQVGQNKDVIGRAIDAFAHHVLDDSQNTCILVDLQGMFLLPFATVLYSSILKRIQSWGKTGFWDNGAAAIKDFETAHSCNSFCDRLGLSNRLKHKADAASGRGRMAVRNLVNDYYPENDSSKGGSSKKMVSYKATSTSDGKDCIELDSSEESSGESSSG</sequence>
<protein>
    <recommendedName>
        <fullName evidence="5">Alpha-type protein kinase domain-containing protein</fullName>
    </recommendedName>
</protein>
<evidence type="ECO:0000259" key="5">
    <source>
        <dbReference type="PROSITE" id="PS51158"/>
    </source>
</evidence>
<proteinExistence type="predicted"/>
<keyword evidence="7" id="KW-1185">Reference proteome</keyword>
<dbReference type="Gene3D" id="3.20.200.10">
    <property type="entry name" value="MHCK/EF2 kinase"/>
    <property type="match status" value="1"/>
</dbReference>
<evidence type="ECO:0000313" key="7">
    <source>
        <dbReference type="Proteomes" id="UP000308197"/>
    </source>
</evidence>
<evidence type="ECO:0000256" key="2">
    <source>
        <dbReference type="ARBA" id="ARBA00022679"/>
    </source>
</evidence>
<dbReference type="GO" id="GO:0005524">
    <property type="term" value="F:ATP binding"/>
    <property type="evidence" value="ECO:0007669"/>
    <property type="project" value="InterPro"/>
</dbReference>
<feature type="region of interest" description="Disordered" evidence="4">
    <location>
        <begin position="271"/>
        <end position="314"/>
    </location>
</feature>
<evidence type="ECO:0000313" key="6">
    <source>
        <dbReference type="EMBL" id="TFK78178.1"/>
    </source>
</evidence>
<organism evidence="6 7">
    <name type="scientific">Polyporus arcularius HHB13444</name>
    <dbReference type="NCBI Taxonomy" id="1314778"/>
    <lineage>
        <taxon>Eukaryota</taxon>
        <taxon>Fungi</taxon>
        <taxon>Dikarya</taxon>
        <taxon>Basidiomycota</taxon>
        <taxon>Agaricomycotina</taxon>
        <taxon>Agaricomycetes</taxon>
        <taxon>Polyporales</taxon>
        <taxon>Polyporaceae</taxon>
        <taxon>Polyporus</taxon>
    </lineage>
</organism>
<dbReference type="Pfam" id="PF02816">
    <property type="entry name" value="Alpha_kinase"/>
    <property type="match status" value="1"/>
</dbReference>
<dbReference type="InterPro" id="IPR004166">
    <property type="entry name" value="a-kinase_dom"/>
</dbReference>
<evidence type="ECO:0000256" key="4">
    <source>
        <dbReference type="SAM" id="MobiDB-lite"/>
    </source>
</evidence>
<dbReference type="InterPro" id="IPR011009">
    <property type="entry name" value="Kinase-like_dom_sf"/>
</dbReference>
<evidence type="ECO:0000256" key="3">
    <source>
        <dbReference type="ARBA" id="ARBA00022777"/>
    </source>
</evidence>
<dbReference type="SUPFAM" id="SSF56112">
    <property type="entry name" value="Protein kinase-like (PK-like)"/>
    <property type="match status" value="1"/>
</dbReference>
<keyword evidence="3" id="KW-0418">Kinase</keyword>
<gene>
    <name evidence="6" type="ORF">K466DRAFT_507683</name>
</gene>
<keyword evidence="2" id="KW-0808">Transferase</keyword>
<dbReference type="GO" id="GO:0004674">
    <property type="term" value="F:protein serine/threonine kinase activity"/>
    <property type="evidence" value="ECO:0007669"/>
    <property type="project" value="UniProtKB-KW"/>
</dbReference>
<dbReference type="Proteomes" id="UP000308197">
    <property type="component" value="Unassembled WGS sequence"/>
</dbReference>
<dbReference type="STRING" id="1314778.A0A5C3NPE5"/>
<evidence type="ECO:0000256" key="1">
    <source>
        <dbReference type="ARBA" id="ARBA00022527"/>
    </source>
</evidence>
<dbReference type="AlphaFoldDB" id="A0A5C3NPE5"/>